<sequence length="253" mass="26873">MKRSIFICLALGTPLAFSQNPPAGEKFDPVQEAIREFNKHRSEGRDVTVVLPPPTQEKATKPEKEKDKEKSSDSKAAKSPSPEKTAPDSTPPPAPSNPPAAAASPHSNASQRKPGLGVEVKKIQTGSGPIDPSQVKLLAPFAAKPLLQPPAGWRIESNAEAPPFTREVELAPGAKITLTIRPHLLTPIADGASIFAIPEPGYESAAGYRQTKTVGAILSNSIQQMDRDTQQLGHAIDQLQQLLSSLPSTTPAP</sequence>
<feature type="compositionally biased region" description="Low complexity" evidence="1">
    <location>
        <begin position="77"/>
        <end position="88"/>
    </location>
</feature>
<name>A0A934VQY3_9BACT</name>
<keyword evidence="4" id="KW-1185">Reference proteome</keyword>
<evidence type="ECO:0000313" key="3">
    <source>
        <dbReference type="EMBL" id="MBK1882591.1"/>
    </source>
</evidence>
<proteinExistence type="predicted"/>
<dbReference type="Proteomes" id="UP000603141">
    <property type="component" value="Unassembled WGS sequence"/>
</dbReference>
<feature type="compositionally biased region" description="Pro residues" evidence="1">
    <location>
        <begin position="89"/>
        <end position="98"/>
    </location>
</feature>
<feature type="chain" id="PRO_5037266991" evidence="2">
    <location>
        <begin position="19"/>
        <end position="253"/>
    </location>
</feature>
<evidence type="ECO:0000256" key="2">
    <source>
        <dbReference type="SAM" id="SignalP"/>
    </source>
</evidence>
<comment type="caution">
    <text evidence="3">The sequence shown here is derived from an EMBL/GenBank/DDBJ whole genome shotgun (WGS) entry which is preliminary data.</text>
</comment>
<feature type="compositionally biased region" description="Low complexity" evidence="1">
    <location>
        <begin position="99"/>
        <end position="110"/>
    </location>
</feature>
<dbReference type="AlphaFoldDB" id="A0A934VQY3"/>
<feature type="compositionally biased region" description="Basic and acidic residues" evidence="1">
    <location>
        <begin position="36"/>
        <end position="46"/>
    </location>
</feature>
<dbReference type="EMBL" id="JAENIJ010000012">
    <property type="protein sequence ID" value="MBK1882591.1"/>
    <property type="molecule type" value="Genomic_DNA"/>
</dbReference>
<evidence type="ECO:0000256" key="1">
    <source>
        <dbReference type="SAM" id="MobiDB-lite"/>
    </source>
</evidence>
<feature type="compositionally biased region" description="Basic and acidic residues" evidence="1">
    <location>
        <begin position="58"/>
        <end position="76"/>
    </location>
</feature>
<feature type="region of interest" description="Disordered" evidence="1">
    <location>
        <begin position="36"/>
        <end position="115"/>
    </location>
</feature>
<gene>
    <name evidence="3" type="ORF">JIN85_09200</name>
</gene>
<feature type="signal peptide" evidence="2">
    <location>
        <begin position="1"/>
        <end position="18"/>
    </location>
</feature>
<dbReference type="RefSeq" id="WP_200269878.1">
    <property type="nucleotide sequence ID" value="NZ_JAENIJ010000012.1"/>
</dbReference>
<accession>A0A934VQY3</accession>
<evidence type="ECO:0000313" key="4">
    <source>
        <dbReference type="Proteomes" id="UP000603141"/>
    </source>
</evidence>
<organism evidence="3 4">
    <name type="scientific">Luteolibacter pohnpeiensis</name>
    <dbReference type="NCBI Taxonomy" id="454153"/>
    <lineage>
        <taxon>Bacteria</taxon>
        <taxon>Pseudomonadati</taxon>
        <taxon>Verrucomicrobiota</taxon>
        <taxon>Verrucomicrobiia</taxon>
        <taxon>Verrucomicrobiales</taxon>
        <taxon>Verrucomicrobiaceae</taxon>
        <taxon>Luteolibacter</taxon>
    </lineage>
</organism>
<reference evidence="3" key="1">
    <citation type="submission" date="2021-01" db="EMBL/GenBank/DDBJ databases">
        <title>Modified the classification status of verrucomicrobia.</title>
        <authorList>
            <person name="Feng X."/>
        </authorList>
    </citation>
    <scope>NUCLEOTIDE SEQUENCE</scope>
    <source>
        <strain evidence="3">KCTC 22041</strain>
    </source>
</reference>
<protein>
    <submittedName>
        <fullName evidence="3">Uncharacterized protein</fullName>
    </submittedName>
</protein>
<keyword evidence="2" id="KW-0732">Signal</keyword>